<dbReference type="EMBL" id="JBEPSM010000002">
    <property type="protein sequence ID" value="MET4634872.1"/>
    <property type="molecule type" value="Genomic_DNA"/>
</dbReference>
<evidence type="ECO:0000313" key="10">
    <source>
        <dbReference type="EMBL" id="MET4634872.1"/>
    </source>
</evidence>
<evidence type="ECO:0000256" key="1">
    <source>
        <dbReference type="ARBA" id="ARBA00004141"/>
    </source>
</evidence>
<evidence type="ECO:0000313" key="11">
    <source>
        <dbReference type="Proteomes" id="UP001549321"/>
    </source>
</evidence>
<dbReference type="RefSeq" id="WP_354551942.1">
    <property type="nucleotide sequence ID" value="NZ_JBEPSM010000002.1"/>
</dbReference>
<feature type="transmembrane region" description="Helical" evidence="9">
    <location>
        <begin position="386"/>
        <end position="405"/>
    </location>
</feature>
<evidence type="ECO:0000256" key="2">
    <source>
        <dbReference type="ARBA" id="ARBA00006434"/>
    </source>
</evidence>
<proteinExistence type="inferred from homology"/>
<feature type="transmembrane region" description="Helical" evidence="9">
    <location>
        <begin position="207"/>
        <end position="234"/>
    </location>
</feature>
<keyword evidence="6 9" id="KW-0472">Membrane</keyword>
<dbReference type="PANTHER" id="PTHR48086">
    <property type="entry name" value="SODIUM/PROLINE SYMPORTER-RELATED"/>
    <property type="match status" value="1"/>
</dbReference>
<evidence type="ECO:0000256" key="7">
    <source>
        <dbReference type="RuleBase" id="RU362091"/>
    </source>
</evidence>
<dbReference type="InterPro" id="IPR038377">
    <property type="entry name" value="Na/Glc_symporter_sf"/>
</dbReference>
<accession>A0ABV2R0U7</accession>
<evidence type="ECO:0000256" key="8">
    <source>
        <dbReference type="SAM" id="MobiDB-lite"/>
    </source>
</evidence>
<evidence type="ECO:0000256" key="3">
    <source>
        <dbReference type="ARBA" id="ARBA00022448"/>
    </source>
</evidence>
<comment type="subcellular location">
    <subcellularLocation>
        <location evidence="1">Membrane</location>
        <topology evidence="1">Multi-pass membrane protein</topology>
    </subcellularLocation>
</comment>
<name>A0ABV2R0U7_9HYPH</name>
<feature type="transmembrane region" description="Helical" evidence="9">
    <location>
        <begin position="340"/>
        <end position="366"/>
    </location>
</feature>
<keyword evidence="11" id="KW-1185">Reference proteome</keyword>
<feature type="transmembrane region" description="Helical" evidence="9">
    <location>
        <begin position="37"/>
        <end position="56"/>
    </location>
</feature>
<evidence type="ECO:0000256" key="9">
    <source>
        <dbReference type="SAM" id="Phobius"/>
    </source>
</evidence>
<keyword evidence="5 9" id="KW-1133">Transmembrane helix</keyword>
<dbReference type="InterPro" id="IPR050277">
    <property type="entry name" value="Sodium:Solute_Symporter"/>
</dbReference>
<sequence>MVGEVRLGTMATVAMVVVLASLGLVDALDRFGAWPVLPALFPLVPLAIAAAVAIAMRSLDFNDILRGGNIQSSSMGWALGGAALSTVVLVASPVATALGGGRGVVLIAAFVVGLALASLVVAPAMRSAQTTTLAEAIGLRFGAPTRTIAAVAVLLTLLPLLAAETTLAGTVAARMLGLSPRLAEDIILCLAAIACIAGGLRAAIALAAVLGPVVALSYLVPVAAVSLGETWLPMPWIGLVEPDTLTTATRIPDVVILAFSVSLVAGVAVMPTLLFPAWTTARRPPARRHVLWGVAFAAIILLAAPSYAVYGRLAGIDAASDPLGLVVSFPDRVGLSAMPAVLLIGGLISAALITIAMALATAATTLGHDLYGGFIERRAPAGRRIFITRLGMILLGLAILGLNRLSIGSVAMLAGLSLSIAAASLAPVLLLGWRLPATTPAATFAAIAVGLWLTVANVLLARFAPEFSSAYLGMSTVTPTVLGPTGWFGLPVGLSGLIGLCCGLATLLAVSLLPRVQWPLLWLRVRYTVRRLKRKLAAARPRRAHAPVVSPPAASVPDAAAEPVAAETAPETEPRPEPGTEVAAPAAAVPMFGPFPEFVGPTEPGAPHPIRRLPGV</sequence>
<evidence type="ECO:0000256" key="5">
    <source>
        <dbReference type="ARBA" id="ARBA00022989"/>
    </source>
</evidence>
<feature type="transmembrane region" description="Helical" evidence="9">
    <location>
        <begin position="411"/>
        <end position="432"/>
    </location>
</feature>
<comment type="similarity">
    <text evidence="2 7">Belongs to the sodium:solute symporter (SSF) (TC 2.A.21) family.</text>
</comment>
<feature type="compositionally biased region" description="Low complexity" evidence="8">
    <location>
        <begin position="547"/>
        <end position="571"/>
    </location>
</feature>
<feature type="transmembrane region" description="Helical" evidence="9">
    <location>
        <begin position="290"/>
        <end position="310"/>
    </location>
</feature>
<feature type="transmembrane region" description="Helical" evidence="9">
    <location>
        <begin position="485"/>
        <end position="513"/>
    </location>
</feature>
<keyword evidence="3" id="KW-0813">Transport</keyword>
<feature type="transmembrane region" description="Helical" evidence="9">
    <location>
        <begin position="77"/>
        <end position="98"/>
    </location>
</feature>
<feature type="transmembrane region" description="Helical" evidence="9">
    <location>
        <begin position="182"/>
        <end position="200"/>
    </location>
</feature>
<dbReference type="Pfam" id="PF00474">
    <property type="entry name" value="SSF"/>
    <property type="match status" value="1"/>
</dbReference>
<evidence type="ECO:0000256" key="6">
    <source>
        <dbReference type="ARBA" id="ARBA00023136"/>
    </source>
</evidence>
<feature type="transmembrane region" description="Helical" evidence="9">
    <location>
        <begin position="104"/>
        <end position="122"/>
    </location>
</feature>
<evidence type="ECO:0000256" key="4">
    <source>
        <dbReference type="ARBA" id="ARBA00022692"/>
    </source>
</evidence>
<organism evidence="10 11">
    <name type="scientific">Kaistia defluvii</name>
    <dbReference type="NCBI Taxonomy" id="410841"/>
    <lineage>
        <taxon>Bacteria</taxon>
        <taxon>Pseudomonadati</taxon>
        <taxon>Pseudomonadota</taxon>
        <taxon>Alphaproteobacteria</taxon>
        <taxon>Hyphomicrobiales</taxon>
        <taxon>Kaistiaceae</taxon>
        <taxon>Kaistia</taxon>
    </lineage>
</organism>
<feature type="transmembrane region" description="Helical" evidence="9">
    <location>
        <begin position="444"/>
        <end position="465"/>
    </location>
</feature>
<dbReference type="Gene3D" id="1.20.1730.10">
    <property type="entry name" value="Sodium/glucose cotransporter"/>
    <property type="match status" value="1"/>
</dbReference>
<feature type="transmembrane region" description="Helical" evidence="9">
    <location>
        <begin position="254"/>
        <end position="278"/>
    </location>
</feature>
<dbReference type="InterPro" id="IPR001734">
    <property type="entry name" value="Na/solute_symporter"/>
</dbReference>
<reference evidence="10 11" key="1">
    <citation type="submission" date="2024-06" db="EMBL/GenBank/DDBJ databases">
        <title>Sorghum-associated microbial communities from plants grown in Nebraska, USA.</title>
        <authorList>
            <person name="Schachtman D."/>
        </authorList>
    </citation>
    <scope>NUCLEOTIDE SEQUENCE [LARGE SCALE GENOMIC DNA]</scope>
    <source>
        <strain evidence="10 11">3207</strain>
    </source>
</reference>
<comment type="caution">
    <text evidence="10">The sequence shown here is derived from an EMBL/GenBank/DDBJ whole genome shotgun (WGS) entry which is preliminary data.</text>
</comment>
<dbReference type="Proteomes" id="UP001549321">
    <property type="component" value="Unassembled WGS sequence"/>
</dbReference>
<gene>
    <name evidence="10" type="ORF">ABIE08_002818</name>
</gene>
<keyword evidence="4 9" id="KW-0812">Transmembrane</keyword>
<protein>
    <submittedName>
        <fullName evidence="10">Na+(H+)/acetate symporter ActP</fullName>
    </submittedName>
</protein>
<dbReference type="PROSITE" id="PS50283">
    <property type="entry name" value="NA_SOLUT_SYMP_3"/>
    <property type="match status" value="1"/>
</dbReference>
<feature type="transmembrane region" description="Helical" evidence="9">
    <location>
        <begin position="143"/>
        <end position="162"/>
    </location>
</feature>
<dbReference type="PANTHER" id="PTHR48086:SF5">
    <property type="entry name" value="NA(+):SOLUTE SYMPORTER (SSF FAMILY)"/>
    <property type="match status" value="1"/>
</dbReference>
<feature type="region of interest" description="Disordered" evidence="8">
    <location>
        <begin position="547"/>
        <end position="616"/>
    </location>
</feature>